<protein>
    <submittedName>
        <fullName evidence="6">LacI family DNA-binding transcriptional regulator</fullName>
    </submittedName>
</protein>
<dbReference type="Pfam" id="PF00356">
    <property type="entry name" value="LacI"/>
    <property type="match status" value="1"/>
</dbReference>
<dbReference type="InterPro" id="IPR028082">
    <property type="entry name" value="Peripla_BP_I"/>
</dbReference>
<reference evidence="6" key="1">
    <citation type="submission" date="2023-02" db="EMBL/GenBank/DDBJ databases">
        <title>Pathogen: clinical or host-associated sample.</title>
        <authorList>
            <person name="Hergert J."/>
            <person name="Casey R."/>
            <person name="Wagner J."/>
            <person name="Young E.L."/>
            <person name="Oakeson K.F."/>
        </authorList>
    </citation>
    <scope>NUCLEOTIDE SEQUENCE</scope>
    <source>
        <strain evidence="6">2022CK-00830</strain>
    </source>
</reference>
<dbReference type="Gene3D" id="1.10.260.40">
    <property type="entry name" value="lambda repressor-like DNA-binding domains"/>
    <property type="match status" value="1"/>
</dbReference>
<organism evidence="6 7">
    <name type="scientific">Paenibacillus urinalis</name>
    <dbReference type="NCBI Taxonomy" id="521520"/>
    <lineage>
        <taxon>Bacteria</taxon>
        <taxon>Bacillati</taxon>
        <taxon>Bacillota</taxon>
        <taxon>Bacilli</taxon>
        <taxon>Bacillales</taxon>
        <taxon>Paenibacillaceae</taxon>
        <taxon>Paenibacillus</taxon>
    </lineage>
</organism>
<evidence type="ECO:0000259" key="5">
    <source>
        <dbReference type="PROSITE" id="PS50932"/>
    </source>
</evidence>
<dbReference type="GO" id="GO:0000976">
    <property type="term" value="F:transcription cis-regulatory region binding"/>
    <property type="evidence" value="ECO:0007669"/>
    <property type="project" value="TreeGrafter"/>
</dbReference>
<accession>A0AAX3N444</accession>
<evidence type="ECO:0000256" key="1">
    <source>
        <dbReference type="ARBA" id="ARBA00022491"/>
    </source>
</evidence>
<dbReference type="SUPFAM" id="SSF53822">
    <property type="entry name" value="Periplasmic binding protein-like I"/>
    <property type="match status" value="1"/>
</dbReference>
<dbReference type="Gene3D" id="3.40.50.2300">
    <property type="match status" value="2"/>
</dbReference>
<dbReference type="InterPro" id="IPR000843">
    <property type="entry name" value="HTH_LacI"/>
</dbReference>
<keyword evidence="2" id="KW-0805">Transcription regulation</keyword>
<feature type="domain" description="HTH lacI-type" evidence="5">
    <location>
        <begin position="5"/>
        <end position="57"/>
    </location>
</feature>
<dbReference type="InterPro" id="IPR046335">
    <property type="entry name" value="LacI/GalR-like_sensor"/>
</dbReference>
<gene>
    <name evidence="6" type="ORF">PUW23_10645</name>
</gene>
<keyword evidence="4" id="KW-0804">Transcription</keyword>
<dbReference type="AlphaFoldDB" id="A0AAX3N444"/>
<dbReference type="SMART" id="SM00354">
    <property type="entry name" value="HTH_LACI"/>
    <property type="match status" value="1"/>
</dbReference>
<evidence type="ECO:0000313" key="6">
    <source>
        <dbReference type="EMBL" id="WDH84633.1"/>
    </source>
</evidence>
<evidence type="ECO:0000256" key="3">
    <source>
        <dbReference type="ARBA" id="ARBA00023125"/>
    </source>
</evidence>
<keyword evidence="3 6" id="KW-0238">DNA-binding</keyword>
<dbReference type="PANTHER" id="PTHR30146">
    <property type="entry name" value="LACI-RELATED TRANSCRIPTIONAL REPRESSOR"/>
    <property type="match status" value="1"/>
</dbReference>
<dbReference type="EMBL" id="CP118101">
    <property type="protein sequence ID" value="WDH84633.1"/>
    <property type="molecule type" value="Genomic_DNA"/>
</dbReference>
<dbReference type="PANTHER" id="PTHR30146:SF148">
    <property type="entry name" value="HTH-TYPE TRANSCRIPTIONAL REPRESSOR PURR-RELATED"/>
    <property type="match status" value="1"/>
</dbReference>
<dbReference type="Proteomes" id="UP001220962">
    <property type="component" value="Chromosome"/>
</dbReference>
<evidence type="ECO:0000256" key="2">
    <source>
        <dbReference type="ARBA" id="ARBA00023015"/>
    </source>
</evidence>
<dbReference type="RefSeq" id="WP_047909585.1">
    <property type="nucleotide sequence ID" value="NZ_CP118101.1"/>
</dbReference>
<name>A0AAX3N444_9BACL</name>
<proteinExistence type="predicted"/>
<evidence type="ECO:0000256" key="4">
    <source>
        <dbReference type="ARBA" id="ARBA00023163"/>
    </source>
</evidence>
<sequence length="346" mass="38896">MRNKVTMQQIADAAGVSKFAVSRALTGKSGVSETTREMIIRTAGQLGYFKNAAGLSKSANGESLKEQFTTDNRKGTGTIVVLFPNIRYQNMDSLYWGPVFEGISARLNEMGHDILTLTEPSSEKIFSLLNPDAIQGIITVGTVSVSLLLEFQRLQIPVVMVDHIEPVFHCDTIFSDNITLMREMMNGLIGRGYREFQFVGNIKEAPSFMDRWTAYRMALDEHGIECPQKESLLGYQEDMDMIQSIHEIPSEELPEVFVCVNDITARFVIEELHKSGRSVPDRCSVTGFDNVESDQPILATVDVNKALLGKRAVDQLIWRLAHPESPYERLLIQADLIYRDHYAVTR</sequence>
<dbReference type="SUPFAM" id="SSF47413">
    <property type="entry name" value="lambda repressor-like DNA-binding domains"/>
    <property type="match status" value="1"/>
</dbReference>
<dbReference type="Pfam" id="PF13377">
    <property type="entry name" value="Peripla_BP_3"/>
    <property type="match status" value="1"/>
</dbReference>
<dbReference type="PROSITE" id="PS50932">
    <property type="entry name" value="HTH_LACI_2"/>
    <property type="match status" value="1"/>
</dbReference>
<evidence type="ECO:0000313" key="7">
    <source>
        <dbReference type="Proteomes" id="UP001220962"/>
    </source>
</evidence>
<dbReference type="GO" id="GO:0003700">
    <property type="term" value="F:DNA-binding transcription factor activity"/>
    <property type="evidence" value="ECO:0007669"/>
    <property type="project" value="TreeGrafter"/>
</dbReference>
<dbReference type="CDD" id="cd01392">
    <property type="entry name" value="HTH_LacI"/>
    <property type="match status" value="1"/>
</dbReference>
<keyword evidence="1" id="KW-0678">Repressor</keyword>
<dbReference type="InterPro" id="IPR010982">
    <property type="entry name" value="Lambda_DNA-bd_dom_sf"/>
</dbReference>